<feature type="domain" description="Amidase" evidence="3">
    <location>
        <begin position="35"/>
        <end position="476"/>
    </location>
</feature>
<dbReference type="EMBL" id="JARQWQ010000015">
    <property type="protein sequence ID" value="KAK2567063.1"/>
    <property type="molecule type" value="Genomic_DNA"/>
</dbReference>
<reference evidence="4" key="2">
    <citation type="journal article" date="2023" name="Science">
        <title>Genomic signatures of disease resistance in endangered staghorn corals.</title>
        <authorList>
            <person name="Vollmer S.V."/>
            <person name="Selwyn J.D."/>
            <person name="Despard B.A."/>
            <person name="Roesel C.L."/>
        </authorList>
    </citation>
    <scope>NUCLEOTIDE SEQUENCE</scope>
    <source>
        <strain evidence="4">K2</strain>
    </source>
</reference>
<evidence type="ECO:0000313" key="5">
    <source>
        <dbReference type="Proteomes" id="UP001249851"/>
    </source>
</evidence>
<accession>A0AAD9VA90</accession>
<reference evidence="4" key="1">
    <citation type="journal article" date="2023" name="G3 (Bethesda)">
        <title>Whole genome assembly and annotation of the endangered Caribbean coral Acropora cervicornis.</title>
        <authorList>
            <person name="Selwyn J.D."/>
            <person name="Vollmer S.V."/>
        </authorList>
    </citation>
    <scope>NUCLEOTIDE SEQUENCE</scope>
    <source>
        <strain evidence="4">K2</strain>
    </source>
</reference>
<dbReference type="Gene3D" id="3.90.1300.10">
    <property type="entry name" value="Amidase signature (AS) domain"/>
    <property type="match status" value="1"/>
</dbReference>
<dbReference type="AlphaFoldDB" id="A0AAD9VA90"/>
<dbReference type="InterPro" id="IPR023631">
    <property type="entry name" value="Amidase_dom"/>
</dbReference>
<dbReference type="GO" id="GO:0012505">
    <property type="term" value="C:endomembrane system"/>
    <property type="evidence" value="ECO:0007669"/>
    <property type="project" value="TreeGrafter"/>
</dbReference>
<evidence type="ECO:0000256" key="2">
    <source>
        <dbReference type="PIRSR" id="PIRSR001221-1"/>
    </source>
</evidence>
<comment type="similarity">
    <text evidence="1">Belongs to the amidase family.</text>
</comment>
<dbReference type="PIRSF" id="PIRSF001221">
    <property type="entry name" value="Amidase_fungi"/>
    <property type="match status" value="1"/>
</dbReference>
<keyword evidence="5" id="KW-1185">Reference proteome</keyword>
<evidence type="ECO:0000256" key="1">
    <source>
        <dbReference type="ARBA" id="ARBA00009199"/>
    </source>
</evidence>
<dbReference type="PROSITE" id="PS00571">
    <property type="entry name" value="AMIDASES"/>
    <property type="match status" value="1"/>
</dbReference>
<feature type="active site" description="Charge relay system" evidence="2">
    <location>
        <position position="173"/>
    </location>
</feature>
<sequence>MSNNHVFQTPVHGYLRLPASTLASKIRQLEIGVEELLLVFIDRIYAVNPGINAVVADRFSDALQEAKEIDEMLCEMTREERDELAVSKPFFGVPFTTKESFAVRGLPNSGGLVSRRDLVADDDAVVVRHLRLAGAIPLAVSNCSELSMWWESANKVYGRTCNPFDFSKIVGGSSGGEGAIIGAAGSVIGIGADIGGSIRMPSFFNGIFGHKPSPDIVPNSGQFPDATGNRQQFLCTGPMCRYAEDLKPLLSVMAGEGATSLNLDDTVDVSKLRIFTIEDCGGNFLVSNVAPELKQAQLYVCQQLEEKLGVKAEPLKIDKFASSLEIWTSMMSSAAQKPFCFYLGNQEASVNPYWELMKACVGLSNHTIPAIGLGILEKVESVTPKGVLESFLQIGEELRQELESILGEDGIVLYPSHPSPALNHNQPLLFPFNFSYTAIFNVLYLPVTQCPVGLSQSGLPLGVQVVAANNKDRLCLAVALEIERLCGGWDRLYSKKLNMALNLEQ</sequence>
<name>A0AAD9VA90_ACRCE</name>
<dbReference type="InterPro" id="IPR020556">
    <property type="entry name" value="Amidase_CS"/>
</dbReference>
<evidence type="ECO:0000313" key="4">
    <source>
        <dbReference type="EMBL" id="KAK2567063.1"/>
    </source>
</evidence>
<feature type="active site" description="Acyl-ester intermediate" evidence="2">
    <location>
        <position position="197"/>
    </location>
</feature>
<dbReference type="PANTHER" id="PTHR43372:SF4">
    <property type="entry name" value="FATTY-ACID AMIDE HYDROLASE 2"/>
    <property type="match status" value="1"/>
</dbReference>
<dbReference type="InterPro" id="IPR036928">
    <property type="entry name" value="AS_sf"/>
</dbReference>
<gene>
    <name evidence="4" type="ORF">P5673_008849</name>
</gene>
<organism evidence="4 5">
    <name type="scientific">Acropora cervicornis</name>
    <name type="common">Staghorn coral</name>
    <dbReference type="NCBI Taxonomy" id="6130"/>
    <lineage>
        <taxon>Eukaryota</taxon>
        <taxon>Metazoa</taxon>
        <taxon>Cnidaria</taxon>
        <taxon>Anthozoa</taxon>
        <taxon>Hexacorallia</taxon>
        <taxon>Scleractinia</taxon>
        <taxon>Astrocoeniina</taxon>
        <taxon>Acroporidae</taxon>
        <taxon>Acropora</taxon>
    </lineage>
</organism>
<feature type="active site" description="Charge relay system" evidence="2">
    <location>
        <position position="98"/>
    </location>
</feature>
<keyword evidence="4" id="KW-0378">Hydrolase</keyword>
<protein>
    <submittedName>
        <fullName evidence="4">Fatty-acid amide hydrolase 2</fullName>
    </submittedName>
</protein>
<evidence type="ECO:0000259" key="3">
    <source>
        <dbReference type="Pfam" id="PF01425"/>
    </source>
</evidence>
<proteinExistence type="inferred from homology"/>
<dbReference type="Proteomes" id="UP001249851">
    <property type="component" value="Unassembled WGS sequence"/>
</dbReference>
<dbReference type="PANTHER" id="PTHR43372">
    <property type="entry name" value="FATTY-ACID AMIDE HYDROLASE"/>
    <property type="match status" value="1"/>
</dbReference>
<dbReference type="Pfam" id="PF01425">
    <property type="entry name" value="Amidase"/>
    <property type="match status" value="1"/>
</dbReference>
<comment type="caution">
    <text evidence="4">The sequence shown here is derived from an EMBL/GenBank/DDBJ whole genome shotgun (WGS) entry which is preliminary data.</text>
</comment>
<dbReference type="InterPro" id="IPR052739">
    <property type="entry name" value="FAAH2"/>
</dbReference>
<dbReference type="GO" id="GO:0016787">
    <property type="term" value="F:hydrolase activity"/>
    <property type="evidence" value="ECO:0007669"/>
    <property type="project" value="UniProtKB-KW"/>
</dbReference>
<dbReference type="SUPFAM" id="SSF75304">
    <property type="entry name" value="Amidase signature (AS) enzymes"/>
    <property type="match status" value="1"/>
</dbReference>